<name>A0A8S5UGG4_9CAUD</name>
<protein>
    <submittedName>
        <fullName evidence="2">Uncharacterized protein</fullName>
    </submittedName>
</protein>
<reference evidence="2" key="1">
    <citation type="journal article" date="2021" name="Proc. Natl. Acad. Sci. U.S.A.">
        <title>A Catalog of Tens of Thousands of Viruses from Human Metagenomes Reveals Hidden Associations with Chronic Diseases.</title>
        <authorList>
            <person name="Tisza M.J."/>
            <person name="Buck C.B."/>
        </authorList>
    </citation>
    <scope>NUCLEOTIDE SEQUENCE</scope>
    <source>
        <strain evidence="2">Ctshb19</strain>
    </source>
</reference>
<organism evidence="2">
    <name type="scientific">Myoviridae sp. ctshb19</name>
    <dbReference type="NCBI Taxonomy" id="2825194"/>
    <lineage>
        <taxon>Viruses</taxon>
        <taxon>Duplodnaviria</taxon>
        <taxon>Heunggongvirae</taxon>
        <taxon>Uroviricota</taxon>
        <taxon>Caudoviricetes</taxon>
    </lineage>
</organism>
<dbReference type="EMBL" id="BK016086">
    <property type="protein sequence ID" value="DAF93593.1"/>
    <property type="molecule type" value="Genomic_DNA"/>
</dbReference>
<evidence type="ECO:0000313" key="2">
    <source>
        <dbReference type="EMBL" id="DAF93593.1"/>
    </source>
</evidence>
<accession>A0A8S5UGG4</accession>
<feature type="region of interest" description="Disordered" evidence="1">
    <location>
        <begin position="1"/>
        <end position="37"/>
    </location>
</feature>
<evidence type="ECO:0000256" key="1">
    <source>
        <dbReference type="SAM" id="MobiDB-lite"/>
    </source>
</evidence>
<sequence>MTIFFAKRKSVCTKKRRPKLRRKKQTGMRCPRKKSSA</sequence>
<proteinExistence type="predicted"/>